<sequence length="79" mass="8959">QALENRPTANHRKLEESHRAALREQKFQRFRISNVARFTQGGTRSRGCNERGTPYSFAESEASRSERLERDAGGNPPGE</sequence>
<name>A0AA40GDQ1_9HYME</name>
<evidence type="ECO:0000313" key="2">
    <source>
        <dbReference type="EMBL" id="KAK1135549.1"/>
    </source>
</evidence>
<feature type="non-terminal residue" evidence="2">
    <location>
        <position position="1"/>
    </location>
</feature>
<dbReference type="Proteomes" id="UP001177670">
    <property type="component" value="Unassembled WGS sequence"/>
</dbReference>
<protein>
    <submittedName>
        <fullName evidence="2">Uncharacterized protein</fullName>
    </submittedName>
</protein>
<organism evidence="2 3">
    <name type="scientific">Melipona bicolor</name>
    <dbReference type="NCBI Taxonomy" id="60889"/>
    <lineage>
        <taxon>Eukaryota</taxon>
        <taxon>Metazoa</taxon>
        <taxon>Ecdysozoa</taxon>
        <taxon>Arthropoda</taxon>
        <taxon>Hexapoda</taxon>
        <taxon>Insecta</taxon>
        <taxon>Pterygota</taxon>
        <taxon>Neoptera</taxon>
        <taxon>Endopterygota</taxon>
        <taxon>Hymenoptera</taxon>
        <taxon>Apocrita</taxon>
        <taxon>Aculeata</taxon>
        <taxon>Apoidea</taxon>
        <taxon>Anthophila</taxon>
        <taxon>Apidae</taxon>
        <taxon>Melipona</taxon>
    </lineage>
</organism>
<feature type="compositionally biased region" description="Basic and acidic residues" evidence="1">
    <location>
        <begin position="61"/>
        <end position="72"/>
    </location>
</feature>
<comment type="caution">
    <text evidence="2">The sequence shown here is derived from an EMBL/GenBank/DDBJ whole genome shotgun (WGS) entry which is preliminary data.</text>
</comment>
<proteinExistence type="predicted"/>
<reference evidence="2" key="1">
    <citation type="submission" date="2021-10" db="EMBL/GenBank/DDBJ databases">
        <title>Melipona bicolor Genome sequencing and assembly.</title>
        <authorList>
            <person name="Araujo N.S."/>
            <person name="Arias M.C."/>
        </authorList>
    </citation>
    <scope>NUCLEOTIDE SEQUENCE</scope>
    <source>
        <strain evidence="2">USP_2M_L1-L4_2017</strain>
        <tissue evidence="2">Whole body</tissue>
    </source>
</reference>
<evidence type="ECO:0000256" key="1">
    <source>
        <dbReference type="SAM" id="MobiDB-lite"/>
    </source>
</evidence>
<evidence type="ECO:0000313" key="3">
    <source>
        <dbReference type="Proteomes" id="UP001177670"/>
    </source>
</evidence>
<accession>A0AA40GDQ1</accession>
<feature type="region of interest" description="Disordered" evidence="1">
    <location>
        <begin position="41"/>
        <end position="79"/>
    </location>
</feature>
<dbReference type="EMBL" id="JAHYIQ010000001">
    <property type="protein sequence ID" value="KAK1135549.1"/>
    <property type="molecule type" value="Genomic_DNA"/>
</dbReference>
<keyword evidence="3" id="KW-1185">Reference proteome</keyword>
<dbReference type="AlphaFoldDB" id="A0AA40GDQ1"/>
<gene>
    <name evidence="2" type="ORF">K0M31_000135</name>
</gene>